<evidence type="ECO:0000256" key="3">
    <source>
        <dbReference type="ARBA" id="ARBA00022764"/>
    </source>
</evidence>
<evidence type="ECO:0000256" key="5">
    <source>
        <dbReference type="SAM" id="Phobius"/>
    </source>
</evidence>
<keyword evidence="5" id="KW-1133">Transmembrane helix</keyword>
<evidence type="ECO:0000313" key="7">
    <source>
        <dbReference type="Proteomes" id="UP000321306"/>
    </source>
</evidence>
<dbReference type="AlphaFoldDB" id="A0A511MWE2"/>
<dbReference type="SUPFAM" id="SSF54523">
    <property type="entry name" value="Pili subunits"/>
    <property type="match status" value="1"/>
</dbReference>
<dbReference type="Proteomes" id="UP000321306">
    <property type="component" value="Unassembled WGS sequence"/>
</dbReference>
<dbReference type="RefSeq" id="WP_146882018.1">
    <property type="nucleotide sequence ID" value="NZ_BJXB01000002.1"/>
</dbReference>
<dbReference type="Gene3D" id="3.30.700.10">
    <property type="entry name" value="Glycoprotein, Type 4 Pilin"/>
    <property type="match status" value="1"/>
</dbReference>
<organism evidence="6 7">
    <name type="scientific">Deinococcus cellulosilyticus (strain DSM 18568 / NBRC 106333 / KACC 11606 / 5516J-15)</name>
    <dbReference type="NCBI Taxonomy" id="1223518"/>
    <lineage>
        <taxon>Bacteria</taxon>
        <taxon>Thermotogati</taxon>
        <taxon>Deinococcota</taxon>
        <taxon>Deinococci</taxon>
        <taxon>Deinococcales</taxon>
        <taxon>Deinococcaceae</taxon>
        <taxon>Deinococcus</taxon>
    </lineage>
</organism>
<dbReference type="GO" id="GO:0042597">
    <property type="term" value="C:periplasmic space"/>
    <property type="evidence" value="ECO:0007669"/>
    <property type="project" value="UniProtKB-SubCell"/>
</dbReference>
<keyword evidence="3" id="KW-0574">Periplasm</keyword>
<dbReference type="OrthoDB" id="8592370at2"/>
<dbReference type="InterPro" id="IPR045584">
    <property type="entry name" value="Pilin-like"/>
</dbReference>
<dbReference type="EMBL" id="BJXB01000002">
    <property type="protein sequence ID" value="GEM44870.1"/>
    <property type="molecule type" value="Genomic_DNA"/>
</dbReference>
<evidence type="ECO:0000313" key="6">
    <source>
        <dbReference type="EMBL" id="GEM44870.1"/>
    </source>
</evidence>
<comment type="subcellular location">
    <subcellularLocation>
        <location evidence="1">Cell outer membrane</location>
        <topology evidence="1">Single-pass membrane protein</topology>
    </subcellularLocation>
    <subcellularLocation>
        <location evidence="2">Periplasm</location>
    </subcellularLocation>
</comment>
<evidence type="ECO:0008006" key="8">
    <source>
        <dbReference type="Google" id="ProtNLM"/>
    </source>
</evidence>
<keyword evidence="5" id="KW-0472">Membrane</keyword>
<dbReference type="NCBIfam" id="TIGR02532">
    <property type="entry name" value="IV_pilin_GFxxxE"/>
    <property type="match status" value="1"/>
</dbReference>
<protein>
    <recommendedName>
        <fullName evidence="8">Prepilin-type N-terminal cleavage/methylation domain-containing protein</fullName>
    </recommendedName>
</protein>
<gene>
    <name evidence="6" type="ORF">DC3_05050</name>
</gene>
<evidence type="ECO:0000256" key="2">
    <source>
        <dbReference type="ARBA" id="ARBA00004418"/>
    </source>
</evidence>
<evidence type="ECO:0000256" key="1">
    <source>
        <dbReference type="ARBA" id="ARBA00004203"/>
    </source>
</evidence>
<comment type="caution">
    <text evidence="6">The sequence shown here is derived from an EMBL/GenBank/DDBJ whole genome shotgun (WGS) entry which is preliminary data.</text>
</comment>
<dbReference type="GO" id="GO:0009279">
    <property type="term" value="C:cell outer membrane"/>
    <property type="evidence" value="ECO:0007669"/>
    <property type="project" value="UniProtKB-SubCell"/>
</dbReference>
<feature type="transmembrane region" description="Helical" evidence="5">
    <location>
        <begin position="6"/>
        <end position="30"/>
    </location>
</feature>
<name>A0A511MWE2_DEIC1</name>
<keyword evidence="4" id="KW-0998">Cell outer membrane</keyword>
<keyword evidence="7" id="KW-1185">Reference proteome</keyword>
<reference evidence="6 7" key="1">
    <citation type="submission" date="2019-07" db="EMBL/GenBank/DDBJ databases">
        <title>Whole genome shotgun sequence of Deinococcus cellulosilyticus NBRC 106333.</title>
        <authorList>
            <person name="Hosoyama A."/>
            <person name="Uohara A."/>
            <person name="Ohji S."/>
            <person name="Ichikawa N."/>
        </authorList>
    </citation>
    <scope>NUCLEOTIDE SEQUENCE [LARGE SCALE GENOMIC DNA]</scope>
    <source>
        <strain evidence="6 7">NBRC 106333</strain>
    </source>
</reference>
<sequence>MRKVDFSAGFTVIELLITISVIGILAVILVPNLLRAFKSAHDSEAKAYIYDAVKFQEMSRVDTGNYTDKATLLTLGLREEPNQLILNVTTATGTFCMSSTHQGGSGKTFYATPELGVTESAC</sequence>
<keyword evidence="5" id="KW-0812">Transmembrane</keyword>
<dbReference type="InterPro" id="IPR012902">
    <property type="entry name" value="N_methyl_site"/>
</dbReference>
<proteinExistence type="predicted"/>
<evidence type="ECO:0000256" key="4">
    <source>
        <dbReference type="ARBA" id="ARBA00023237"/>
    </source>
</evidence>
<accession>A0A511MWE2</accession>